<proteinExistence type="predicted"/>
<evidence type="ECO:0000313" key="2">
    <source>
        <dbReference type="EMBL" id="RDY66146.1"/>
    </source>
</evidence>
<protein>
    <submittedName>
        <fullName evidence="2">PepSY domain-containing protein</fullName>
    </submittedName>
</protein>
<dbReference type="PANTHER" id="PTHR34219">
    <property type="entry name" value="IRON-REGULATED INNER MEMBRANE PROTEIN-RELATED"/>
    <property type="match status" value="1"/>
</dbReference>
<feature type="transmembrane region" description="Helical" evidence="1">
    <location>
        <begin position="196"/>
        <end position="215"/>
    </location>
</feature>
<sequence>MDMAATTPATKAVPKRRLRAVLSWLHLWTGLTAGLVFALASLAGTVLVFHVDLLKLQHPQLAQHAPVADGRVLAQLIERWGPDGMRSLDVPRDELPVWQAYFEDGHRQYFAPEDGALLLYRSQHDDVLLWLHEWHVDLLGGKTGREVWGVIGCISLAMILIGLYLWWPKRGRLIAQLKMHAGPPVRRWLTWHRSTGVILLPLLLLATVTGVGMVYSKAFQKALTATLGGKNVKAPELPASEAAIDWTTAIANARVAIPDARLARVSVPDASEGAVSFRLQAKDEWHPVGRSTVVMSRDGRVVQAFDATTHKLGMRMSQAFYPLHVGAVGGTAMKWITAFTGLLPMFLLVTGFLFWRRRRGKR</sequence>
<dbReference type="AlphaFoldDB" id="A0A3D8V9R4"/>
<comment type="caution">
    <text evidence="2">The sequence shown here is derived from an EMBL/GenBank/DDBJ whole genome shotgun (WGS) entry which is preliminary data.</text>
</comment>
<gene>
    <name evidence="2" type="ORF">DX912_14320</name>
</gene>
<evidence type="ECO:0000256" key="1">
    <source>
        <dbReference type="SAM" id="Phobius"/>
    </source>
</evidence>
<keyword evidence="1" id="KW-0472">Membrane</keyword>
<name>A0A3D8V9R4_9GAMM</name>
<feature type="transmembrane region" description="Helical" evidence="1">
    <location>
        <begin position="335"/>
        <end position="355"/>
    </location>
</feature>
<dbReference type="PANTHER" id="PTHR34219:SF3">
    <property type="entry name" value="BLL7967 PROTEIN"/>
    <property type="match status" value="1"/>
</dbReference>
<dbReference type="InterPro" id="IPR005625">
    <property type="entry name" value="PepSY-ass_TM"/>
</dbReference>
<feature type="transmembrane region" description="Helical" evidence="1">
    <location>
        <begin position="21"/>
        <end position="49"/>
    </location>
</feature>
<keyword evidence="1" id="KW-0812">Transmembrane</keyword>
<evidence type="ECO:0000313" key="3">
    <source>
        <dbReference type="Proteomes" id="UP000256829"/>
    </source>
</evidence>
<dbReference type="EMBL" id="QTJR01000011">
    <property type="protein sequence ID" value="RDY66146.1"/>
    <property type="molecule type" value="Genomic_DNA"/>
</dbReference>
<dbReference type="Pfam" id="PF03929">
    <property type="entry name" value="PepSY_TM"/>
    <property type="match status" value="1"/>
</dbReference>
<reference evidence="2 3" key="1">
    <citation type="submission" date="2018-08" db="EMBL/GenBank/DDBJ databases">
        <title>Lysobacter soli KCTC 22011, whole genome shotgun sequence.</title>
        <authorList>
            <person name="Zhang X."/>
            <person name="Feng G."/>
            <person name="Zhu H."/>
        </authorList>
    </citation>
    <scope>NUCLEOTIDE SEQUENCE [LARGE SCALE GENOMIC DNA]</scope>
    <source>
        <strain evidence="2 3">KCTC 22011</strain>
    </source>
</reference>
<keyword evidence="1" id="KW-1133">Transmembrane helix</keyword>
<feature type="transmembrane region" description="Helical" evidence="1">
    <location>
        <begin position="147"/>
        <end position="167"/>
    </location>
</feature>
<dbReference type="Proteomes" id="UP000256829">
    <property type="component" value="Unassembled WGS sequence"/>
</dbReference>
<organism evidence="2 3">
    <name type="scientific">Lysobacter soli</name>
    <dbReference type="NCBI Taxonomy" id="453783"/>
    <lineage>
        <taxon>Bacteria</taxon>
        <taxon>Pseudomonadati</taxon>
        <taxon>Pseudomonadota</taxon>
        <taxon>Gammaproteobacteria</taxon>
        <taxon>Lysobacterales</taxon>
        <taxon>Lysobacteraceae</taxon>
        <taxon>Lysobacter</taxon>
    </lineage>
</organism>
<accession>A0A3D8V9R4</accession>
<keyword evidence="3" id="KW-1185">Reference proteome</keyword>